<proteinExistence type="predicted"/>
<feature type="domain" description="Minor capsid protein P9 transmembrane helices" evidence="2">
    <location>
        <begin position="11"/>
        <end position="70"/>
    </location>
</feature>
<keyword evidence="1" id="KW-0812">Transmembrane</keyword>
<name>A0A6C0J0B4_9ZZZZ</name>
<dbReference type="EMBL" id="MN740287">
    <property type="protein sequence ID" value="QHT98116.1"/>
    <property type="molecule type" value="Genomic_DNA"/>
</dbReference>
<sequence length="188" mass="21034">MTNMTDVTKLWSEHPNVLILSPTEFMYSDQFDKIRNLNAMVRFAIYWSIVIYFMTGQPIVFVVLVVALIVMRRPVVTEEPIVTEDLTSDAKIYCQSPSVDNPLANPTPADWGNEKPKLPACPTDNVRSNIKEALNSQPITGPIYVAAGEDANSKLARRSFYSIPTSGVPDGRDEFIRGLYGDNISRSF</sequence>
<feature type="transmembrane region" description="Helical" evidence="1">
    <location>
        <begin position="45"/>
        <end position="70"/>
    </location>
</feature>
<reference evidence="3" key="1">
    <citation type="journal article" date="2020" name="Nature">
        <title>Giant virus diversity and host interactions through global metagenomics.</title>
        <authorList>
            <person name="Schulz F."/>
            <person name="Roux S."/>
            <person name="Paez-Espino D."/>
            <person name="Jungbluth S."/>
            <person name="Walsh D.A."/>
            <person name="Denef V.J."/>
            <person name="McMahon K.D."/>
            <person name="Konstantinidis K.T."/>
            <person name="Eloe-Fadrosh E.A."/>
            <person name="Kyrpides N.C."/>
            <person name="Woyke T."/>
        </authorList>
    </citation>
    <scope>NUCLEOTIDE SEQUENCE</scope>
    <source>
        <strain evidence="3">GVMAG-M-3300025626-8</strain>
    </source>
</reference>
<evidence type="ECO:0000256" key="1">
    <source>
        <dbReference type="SAM" id="Phobius"/>
    </source>
</evidence>
<organism evidence="3">
    <name type="scientific">viral metagenome</name>
    <dbReference type="NCBI Taxonomy" id="1070528"/>
    <lineage>
        <taxon>unclassified sequences</taxon>
        <taxon>metagenomes</taxon>
        <taxon>organismal metagenomes</taxon>
    </lineage>
</organism>
<evidence type="ECO:0000259" key="2">
    <source>
        <dbReference type="Pfam" id="PF19066"/>
    </source>
</evidence>
<protein>
    <recommendedName>
        <fullName evidence="2">Minor capsid protein P9 transmembrane helices domain-containing protein</fullName>
    </recommendedName>
</protein>
<dbReference type="Pfam" id="PF19066">
    <property type="entry name" value="P9_TM"/>
    <property type="match status" value="1"/>
</dbReference>
<evidence type="ECO:0000313" key="3">
    <source>
        <dbReference type="EMBL" id="QHT98116.1"/>
    </source>
</evidence>
<dbReference type="InterPro" id="IPR043915">
    <property type="entry name" value="P9_TM"/>
</dbReference>
<keyword evidence="1" id="KW-0472">Membrane</keyword>
<keyword evidence="1" id="KW-1133">Transmembrane helix</keyword>
<accession>A0A6C0J0B4</accession>
<dbReference type="AlphaFoldDB" id="A0A6C0J0B4"/>